<reference evidence="2 4" key="1">
    <citation type="submission" date="2018-05" db="EMBL/GenBank/DDBJ databases">
        <title>Genomic diversity of pathogens causing Blackleg of Potato in Pakistan.</title>
        <authorList>
            <person name="Sarfraz S."/>
            <person name="Riaz K."/>
            <person name="Oulghazi S."/>
            <person name="Cigna J."/>
            <person name="Sahi S.T."/>
            <person name="Khan S.H."/>
            <person name="Hameed A."/>
            <person name="Faure D."/>
        </authorList>
    </citation>
    <scope>NUCLEOTIDE SEQUENCE [LARGE SCALE GENOMIC DNA]</scope>
    <source>
        <strain evidence="2 4">SS70</strain>
    </source>
</reference>
<feature type="transmembrane region" description="Helical" evidence="1">
    <location>
        <begin position="12"/>
        <end position="30"/>
    </location>
</feature>
<reference evidence="3 5" key="2">
    <citation type="submission" date="2018-09" db="EMBL/GenBank/DDBJ databases">
        <title>Phylogenetic diversity of Pectobacterium and Dickeya strains causing blackleg disease of potato in Morocco.</title>
        <authorList>
            <person name="Oulghazi S."/>
            <person name="Moumni M."/>
            <person name="Faure D."/>
        </authorList>
    </citation>
    <scope>NUCLEOTIDE SEQUENCE [LARGE SCALE GENOMIC DNA]</scope>
    <source>
        <strain evidence="3 5">S4.16.03.LID</strain>
    </source>
</reference>
<sequence length="91" mass="10570">MRRRNAVMMGNLFMGLGMLLMIAGIAYSIANQLPELKLPGSLYYVELLAIFAGAILWLAGARISGRENVTDRYWWLKHFDKRCCRERRRHP</sequence>
<dbReference type="RefSeq" id="WP_024105986.1">
    <property type="nucleotide sequence ID" value="NZ_CP038499.1"/>
</dbReference>
<dbReference type="Proteomes" id="UP000245055">
    <property type="component" value="Unassembled WGS sequence"/>
</dbReference>
<dbReference type="Pfam" id="PF10762">
    <property type="entry name" value="DUF2583"/>
    <property type="match status" value="1"/>
</dbReference>
<accession>A0AAP2G9K8</accession>
<dbReference type="InterPro" id="IPR019698">
    <property type="entry name" value="DUF2583"/>
</dbReference>
<evidence type="ECO:0000313" key="5">
    <source>
        <dbReference type="Proteomes" id="UP000266633"/>
    </source>
</evidence>
<proteinExistence type="predicted"/>
<dbReference type="NCBIfam" id="NF007968">
    <property type="entry name" value="PRK10692.1"/>
    <property type="match status" value="1"/>
</dbReference>
<evidence type="ECO:0000313" key="3">
    <source>
        <dbReference type="EMBL" id="RJL76068.1"/>
    </source>
</evidence>
<evidence type="ECO:0000313" key="2">
    <source>
        <dbReference type="EMBL" id="PWD73730.1"/>
    </source>
</evidence>
<keyword evidence="5" id="KW-1185">Reference proteome</keyword>
<feature type="transmembrane region" description="Helical" evidence="1">
    <location>
        <begin position="42"/>
        <end position="59"/>
    </location>
</feature>
<evidence type="ECO:0000313" key="4">
    <source>
        <dbReference type="Proteomes" id="UP000245055"/>
    </source>
</evidence>
<evidence type="ECO:0000256" key="1">
    <source>
        <dbReference type="SAM" id="Phobius"/>
    </source>
</evidence>
<keyword evidence="1" id="KW-1133">Transmembrane helix</keyword>
<keyword evidence="1" id="KW-0812">Transmembrane</keyword>
<keyword evidence="1" id="KW-0472">Membrane</keyword>
<gene>
    <name evidence="3" type="ORF">D5077_02570</name>
    <name evidence="2" type="ORF">DF213_10170</name>
</gene>
<comment type="caution">
    <text evidence="2">The sequence shown here is derived from an EMBL/GenBank/DDBJ whole genome shotgun (WGS) entry which is preliminary data.</text>
</comment>
<dbReference type="Proteomes" id="UP000266633">
    <property type="component" value="Unassembled WGS sequence"/>
</dbReference>
<organism evidence="2 4">
    <name type="scientific">Dickeya dianthicola</name>
    <dbReference type="NCBI Taxonomy" id="204039"/>
    <lineage>
        <taxon>Bacteria</taxon>
        <taxon>Pseudomonadati</taxon>
        <taxon>Pseudomonadota</taxon>
        <taxon>Gammaproteobacteria</taxon>
        <taxon>Enterobacterales</taxon>
        <taxon>Pectobacteriaceae</taxon>
        <taxon>Dickeya</taxon>
    </lineage>
</organism>
<protein>
    <submittedName>
        <fullName evidence="2">DUF2583 domain-containing protein</fullName>
    </submittedName>
</protein>
<name>A0AAP2G9K8_9GAMM</name>
<dbReference type="AlphaFoldDB" id="A0AAP2G9K8"/>
<dbReference type="EMBL" id="QESZ01000013">
    <property type="protein sequence ID" value="PWD73730.1"/>
    <property type="molecule type" value="Genomic_DNA"/>
</dbReference>
<dbReference type="EMBL" id="QZDO01000006">
    <property type="protein sequence ID" value="RJL76068.1"/>
    <property type="molecule type" value="Genomic_DNA"/>
</dbReference>